<dbReference type="GO" id="GO:0003723">
    <property type="term" value="F:RNA binding"/>
    <property type="evidence" value="ECO:0007669"/>
    <property type="project" value="UniProtKB-UniRule"/>
</dbReference>
<dbReference type="FunFam" id="3.40.50.300:FF:000379">
    <property type="entry name" value="RNA helicase"/>
    <property type="match status" value="1"/>
</dbReference>
<feature type="short sequence motif" description="Q motif" evidence="14">
    <location>
        <begin position="119"/>
        <end position="147"/>
    </location>
</feature>
<evidence type="ECO:0000256" key="2">
    <source>
        <dbReference type="ARBA" id="ARBA00022517"/>
    </source>
</evidence>
<evidence type="ECO:0000256" key="1">
    <source>
        <dbReference type="ARBA" id="ARBA00004604"/>
    </source>
</evidence>
<organism evidence="21 22">
    <name type="scientific">Cyphellophora attinorum</name>
    <dbReference type="NCBI Taxonomy" id="1664694"/>
    <lineage>
        <taxon>Eukaryota</taxon>
        <taxon>Fungi</taxon>
        <taxon>Dikarya</taxon>
        <taxon>Ascomycota</taxon>
        <taxon>Pezizomycotina</taxon>
        <taxon>Eurotiomycetes</taxon>
        <taxon>Chaetothyriomycetidae</taxon>
        <taxon>Chaetothyriales</taxon>
        <taxon>Cyphellophoraceae</taxon>
        <taxon>Cyphellophora</taxon>
    </lineage>
</organism>
<dbReference type="Pfam" id="PF00270">
    <property type="entry name" value="DEAD"/>
    <property type="match status" value="1"/>
</dbReference>
<dbReference type="Pfam" id="PF00271">
    <property type="entry name" value="Helicase_C"/>
    <property type="match status" value="1"/>
</dbReference>
<dbReference type="SMART" id="SM00487">
    <property type="entry name" value="DEXDc"/>
    <property type="match status" value="1"/>
</dbReference>
<evidence type="ECO:0000256" key="16">
    <source>
        <dbReference type="RuleBase" id="RU365068"/>
    </source>
</evidence>
<reference evidence="21 22" key="1">
    <citation type="submission" date="2015-06" db="EMBL/GenBank/DDBJ databases">
        <title>Draft genome of the ant-associated black yeast Phialophora attae CBS 131958.</title>
        <authorList>
            <person name="Moreno L.F."/>
            <person name="Stielow B.J."/>
            <person name="de Hoog S."/>
            <person name="Vicente V.A."/>
            <person name="Weiss V.A."/>
            <person name="de Vries M."/>
            <person name="Cruz L.M."/>
            <person name="Souza E.M."/>
        </authorList>
    </citation>
    <scope>NUCLEOTIDE SEQUENCE [LARGE SCALE GENOMIC DNA]</scope>
    <source>
        <strain evidence="21 22">CBS 131958</strain>
    </source>
</reference>
<keyword evidence="22" id="KW-1185">Reference proteome</keyword>
<dbReference type="AlphaFoldDB" id="A0A0N0NR01"/>
<gene>
    <name evidence="21" type="ORF">AB675_8626</name>
</gene>
<feature type="region of interest" description="Disordered" evidence="17">
    <location>
        <begin position="559"/>
        <end position="593"/>
    </location>
</feature>
<evidence type="ECO:0000313" key="22">
    <source>
        <dbReference type="Proteomes" id="UP000038010"/>
    </source>
</evidence>
<evidence type="ECO:0000256" key="15">
    <source>
        <dbReference type="RuleBase" id="RU000492"/>
    </source>
</evidence>
<feature type="domain" description="Helicase C-terminal" evidence="19">
    <location>
        <begin position="332"/>
        <end position="502"/>
    </location>
</feature>
<comment type="catalytic activity">
    <reaction evidence="13 16">
        <text>ATP + H2O = ADP + phosphate + H(+)</text>
        <dbReference type="Rhea" id="RHEA:13065"/>
        <dbReference type="ChEBI" id="CHEBI:15377"/>
        <dbReference type="ChEBI" id="CHEBI:15378"/>
        <dbReference type="ChEBI" id="CHEBI:30616"/>
        <dbReference type="ChEBI" id="CHEBI:43474"/>
        <dbReference type="ChEBI" id="CHEBI:456216"/>
        <dbReference type="EC" id="3.6.4.13"/>
    </reaction>
</comment>
<accession>A0A0N0NR01</accession>
<dbReference type="InterPro" id="IPR014001">
    <property type="entry name" value="Helicase_ATP-bd"/>
</dbReference>
<dbReference type="OrthoDB" id="10259640at2759"/>
<comment type="subcellular location">
    <subcellularLocation>
        <location evidence="1">Nucleus</location>
        <location evidence="1">Nucleolus</location>
    </subcellularLocation>
</comment>
<evidence type="ECO:0000256" key="17">
    <source>
        <dbReference type="SAM" id="MobiDB-lite"/>
    </source>
</evidence>
<dbReference type="PANTHER" id="PTHR24031">
    <property type="entry name" value="RNA HELICASE"/>
    <property type="match status" value="1"/>
</dbReference>
<evidence type="ECO:0000256" key="12">
    <source>
        <dbReference type="ARBA" id="ARBA00024365"/>
    </source>
</evidence>
<evidence type="ECO:0000256" key="11">
    <source>
        <dbReference type="ARBA" id="ARBA00024357"/>
    </source>
</evidence>
<name>A0A0N0NR01_9EURO</name>
<keyword evidence="9" id="KW-0539">Nucleus</keyword>
<evidence type="ECO:0000256" key="4">
    <source>
        <dbReference type="ARBA" id="ARBA00022741"/>
    </source>
</evidence>
<dbReference type="GO" id="GO:0005524">
    <property type="term" value="F:ATP binding"/>
    <property type="evidence" value="ECO:0007669"/>
    <property type="project" value="UniProtKB-UniRule"/>
</dbReference>
<sequence>MSSLNGVKAKRKRTDTSREPAAAARPQPSSHKPVIPIESKSKRRKTKHEEDASSDVSDAEEEASSSESDAESQADDDSEAGTDLEETANVQDGNGPEEEANDLPTDTTPSLPGIESAPQKFSELNLSEKTMKAIEEMKFETMTEIQQRGIPPLLAGRDVLGAAKTGSGKTLSFLIPAVEMLSSLRFKPRNGTGVIVVSPTRELALQIFGVARELMQFHSQTFGIVIGGANRSAEAEKLTKGVNLLIATPGRLLDHLQNTKGFVYKNVKALVIDEADRILEVGFEDEMRQIRQTMLFSATQTTKVEDLARISLRPGPLYINVDHKKEHSTVAGLEQGYVICDTDKRFLLLFTFLKKMSKKKVIVFCSSCNCVKYHAELLNYIDLPVLELHGNLKQQKRTNTFFEFCNAKSGTLICTDVAARGLDIPAVDWIVQFDPPDDPRDYIHRVGRTARGSNGKGKSLMFLQPHEVGFLSQLKEARVPVVEFDFPAKKIMNVQSQLEKLINQNYYLNKSAKDGYRSYIQAYASHSLRSVFDVHKLDLTKLAKSFGFSSAPRVDVQLGSSMQRNKKVQGRRGYGSQPPNGRQGYGGGGGKYEKGALKFKRKGGFD</sequence>
<dbReference type="STRING" id="1664694.A0A0N0NR01"/>
<evidence type="ECO:0000256" key="3">
    <source>
        <dbReference type="ARBA" id="ARBA00022552"/>
    </source>
</evidence>
<feature type="domain" description="DEAD-box RNA helicase Q" evidence="20">
    <location>
        <begin position="119"/>
        <end position="147"/>
    </location>
</feature>
<comment type="domain">
    <text evidence="16">The Q motif is unique to and characteristic of the DEAD box family of RNA helicases and controls ATP binding and hydrolysis.</text>
</comment>
<dbReference type="CDD" id="cd17942">
    <property type="entry name" value="DEADc_DDX18"/>
    <property type="match status" value="1"/>
</dbReference>
<feature type="region of interest" description="Disordered" evidence="17">
    <location>
        <begin position="1"/>
        <end position="125"/>
    </location>
</feature>
<comment type="caution">
    <text evidence="21">The sequence shown here is derived from an EMBL/GenBank/DDBJ whole genome shotgun (WGS) entry which is preliminary data.</text>
</comment>
<dbReference type="SMART" id="SM01178">
    <property type="entry name" value="DUF4217"/>
    <property type="match status" value="1"/>
</dbReference>
<keyword evidence="4 15" id="KW-0547">Nucleotide-binding</keyword>
<comment type="function">
    <text evidence="16">RNA helicase.</text>
</comment>
<evidence type="ECO:0000256" key="5">
    <source>
        <dbReference type="ARBA" id="ARBA00022801"/>
    </source>
</evidence>
<dbReference type="InterPro" id="IPR027417">
    <property type="entry name" value="P-loop_NTPase"/>
</dbReference>
<dbReference type="GO" id="GO:0006364">
    <property type="term" value="P:rRNA processing"/>
    <property type="evidence" value="ECO:0007669"/>
    <property type="project" value="UniProtKB-KW"/>
</dbReference>
<evidence type="ECO:0000259" key="19">
    <source>
        <dbReference type="PROSITE" id="PS51194"/>
    </source>
</evidence>
<dbReference type="GO" id="GO:0016887">
    <property type="term" value="F:ATP hydrolysis activity"/>
    <property type="evidence" value="ECO:0007669"/>
    <property type="project" value="RHEA"/>
</dbReference>
<evidence type="ECO:0000256" key="9">
    <source>
        <dbReference type="ARBA" id="ARBA00023242"/>
    </source>
</evidence>
<keyword evidence="7 15" id="KW-0067">ATP-binding</keyword>
<evidence type="ECO:0000256" key="10">
    <source>
        <dbReference type="ARBA" id="ARBA00024310"/>
    </source>
</evidence>
<dbReference type="GeneID" id="28740967"/>
<dbReference type="InterPro" id="IPR044773">
    <property type="entry name" value="DDX18/Has1_DEADc"/>
</dbReference>
<keyword evidence="6 15" id="KW-0347">Helicase</keyword>
<feature type="domain" description="Helicase ATP-binding" evidence="18">
    <location>
        <begin position="150"/>
        <end position="318"/>
    </location>
</feature>
<proteinExistence type="inferred from homology"/>
<dbReference type="RefSeq" id="XP_018004484.1">
    <property type="nucleotide sequence ID" value="XM_018149087.1"/>
</dbReference>
<evidence type="ECO:0000313" key="21">
    <source>
        <dbReference type="EMBL" id="KPI44521.1"/>
    </source>
</evidence>
<comment type="subunit">
    <text evidence="12">Associates in the nucleolus with the 60S and pre-60S ribosomal subunits.</text>
</comment>
<evidence type="ECO:0000256" key="7">
    <source>
        <dbReference type="ARBA" id="ARBA00022840"/>
    </source>
</evidence>
<dbReference type="Gene3D" id="3.40.50.300">
    <property type="entry name" value="P-loop containing nucleotide triphosphate hydrolases"/>
    <property type="match status" value="2"/>
</dbReference>
<keyword evidence="3" id="KW-0698">rRNA processing</keyword>
<dbReference type="InterPro" id="IPR001650">
    <property type="entry name" value="Helicase_C-like"/>
</dbReference>
<dbReference type="InterPro" id="IPR000629">
    <property type="entry name" value="RNA-helicase_DEAD-box_CS"/>
</dbReference>
<dbReference type="PROSITE" id="PS00039">
    <property type="entry name" value="DEAD_ATP_HELICASE"/>
    <property type="match status" value="1"/>
</dbReference>
<keyword evidence="8 16" id="KW-0694">RNA-binding</keyword>
<feature type="compositionally biased region" description="Acidic residues" evidence="17">
    <location>
        <begin position="57"/>
        <end position="86"/>
    </location>
</feature>
<evidence type="ECO:0000256" key="6">
    <source>
        <dbReference type="ARBA" id="ARBA00022806"/>
    </source>
</evidence>
<dbReference type="SMART" id="SM00490">
    <property type="entry name" value="HELICc"/>
    <property type="match status" value="1"/>
</dbReference>
<dbReference type="Proteomes" id="UP000038010">
    <property type="component" value="Unassembled WGS sequence"/>
</dbReference>
<dbReference type="InterPro" id="IPR014014">
    <property type="entry name" value="RNA_helicase_DEAD_Q_motif"/>
</dbReference>
<dbReference type="GO" id="GO:0003724">
    <property type="term" value="F:RNA helicase activity"/>
    <property type="evidence" value="ECO:0007669"/>
    <property type="project" value="UniProtKB-EC"/>
</dbReference>
<protein>
    <recommendedName>
        <fullName evidence="16">ATP-dependent RNA helicase</fullName>
        <ecNumber evidence="16">3.6.4.13</ecNumber>
    </recommendedName>
</protein>
<keyword evidence="2" id="KW-0690">Ribosome biogenesis</keyword>
<evidence type="ECO:0000259" key="20">
    <source>
        <dbReference type="PROSITE" id="PS51195"/>
    </source>
</evidence>
<evidence type="ECO:0000256" key="8">
    <source>
        <dbReference type="ARBA" id="ARBA00022884"/>
    </source>
</evidence>
<dbReference type="InterPro" id="IPR011545">
    <property type="entry name" value="DEAD/DEAH_box_helicase_dom"/>
</dbReference>
<evidence type="ECO:0000256" key="13">
    <source>
        <dbReference type="ARBA" id="ARBA00047984"/>
    </source>
</evidence>
<dbReference type="SUPFAM" id="SSF52540">
    <property type="entry name" value="P-loop containing nucleoside triphosphate hydrolases"/>
    <property type="match status" value="1"/>
</dbReference>
<dbReference type="EC" id="3.6.4.13" evidence="16"/>
<dbReference type="PROSITE" id="PS51195">
    <property type="entry name" value="Q_MOTIF"/>
    <property type="match status" value="1"/>
</dbReference>
<evidence type="ECO:0000256" key="14">
    <source>
        <dbReference type="PROSITE-ProRule" id="PRU00552"/>
    </source>
</evidence>
<dbReference type="Pfam" id="PF13959">
    <property type="entry name" value="CTE_SPB4"/>
    <property type="match status" value="1"/>
</dbReference>
<dbReference type="VEuPathDB" id="FungiDB:AB675_8626"/>
<evidence type="ECO:0000259" key="18">
    <source>
        <dbReference type="PROSITE" id="PS51192"/>
    </source>
</evidence>
<keyword evidence="5 15" id="KW-0378">Hydrolase</keyword>
<dbReference type="EMBL" id="LFJN01000003">
    <property type="protein sequence ID" value="KPI44521.1"/>
    <property type="molecule type" value="Genomic_DNA"/>
</dbReference>
<comment type="similarity">
    <text evidence="11">Belongs to the DEAD box helicase family. DDX18/HAS1 subfamily.</text>
</comment>
<dbReference type="PROSITE" id="PS51194">
    <property type="entry name" value="HELICASE_CTER"/>
    <property type="match status" value="1"/>
</dbReference>
<dbReference type="PROSITE" id="PS51192">
    <property type="entry name" value="HELICASE_ATP_BIND_1"/>
    <property type="match status" value="1"/>
</dbReference>
<dbReference type="CDD" id="cd18787">
    <property type="entry name" value="SF2_C_DEAD"/>
    <property type="match status" value="1"/>
</dbReference>
<comment type="function">
    <text evidence="10">ATP-dependent RNA helicase involved in 40S ribosomal subunit biogenesis. Required for the processing and cleavage of 35S pre-rRNA at sites A0, A1, and A2, leading to mature 18S rRNA.</text>
</comment>
<dbReference type="GO" id="GO:0005730">
    <property type="term" value="C:nucleolus"/>
    <property type="evidence" value="ECO:0007669"/>
    <property type="project" value="UniProtKB-SubCell"/>
</dbReference>
<dbReference type="InterPro" id="IPR025313">
    <property type="entry name" value="SPB4-like_CTE"/>
</dbReference>